<dbReference type="EMBL" id="CP000580">
    <property type="protein sequence ID" value="ABN98012.1"/>
    <property type="molecule type" value="Genomic_DNA"/>
</dbReference>
<dbReference type="GO" id="GO:0009307">
    <property type="term" value="P:DNA restriction-modification system"/>
    <property type="evidence" value="ECO:0007669"/>
    <property type="project" value="UniProtKB-KW"/>
</dbReference>
<dbReference type="InterPro" id="IPR044946">
    <property type="entry name" value="Restrct_endonuc_typeI_TRD_sf"/>
</dbReference>
<dbReference type="SUPFAM" id="SSF116734">
    <property type="entry name" value="DNA methylase specificity domain"/>
    <property type="match status" value="2"/>
</dbReference>
<name>A0A5Q5CFC4_MYCSJ</name>
<evidence type="ECO:0000313" key="6">
    <source>
        <dbReference type="EMBL" id="ABN98012.1"/>
    </source>
</evidence>
<dbReference type="PANTHER" id="PTHR43140">
    <property type="entry name" value="TYPE-1 RESTRICTION ENZYME ECOKI SPECIFICITY PROTEIN"/>
    <property type="match status" value="1"/>
</dbReference>
<feature type="domain" description="Type I restriction modification DNA specificity" evidence="5">
    <location>
        <begin position="247"/>
        <end position="423"/>
    </location>
</feature>
<dbReference type="PANTHER" id="PTHR43140:SF1">
    <property type="entry name" value="TYPE I RESTRICTION ENZYME ECOKI SPECIFICITY SUBUNIT"/>
    <property type="match status" value="1"/>
</dbReference>
<dbReference type="Gene3D" id="3.90.220.20">
    <property type="entry name" value="DNA methylase specificity domains"/>
    <property type="match status" value="2"/>
</dbReference>
<proteinExistence type="inferred from homology"/>
<dbReference type="CDD" id="cd16961">
    <property type="entry name" value="RMtype1_S_TRD-CR_like"/>
    <property type="match status" value="1"/>
</dbReference>
<dbReference type="GO" id="GO:0003677">
    <property type="term" value="F:DNA binding"/>
    <property type="evidence" value="ECO:0007669"/>
    <property type="project" value="UniProtKB-KW"/>
</dbReference>
<feature type="domain" description="Type I restriction modification DNA specificity" evidence="5">
    <location>
        <begin position="21"/>
        <end position="194"/>
    </location>
</feature>
<dbReference type="InterPro" id="IPR000055">
    <property type="entry name" value="Restrct_endonuc_typeI_TRD"/>
</dbReference>
<comment type="similarity">
    <text evidence="1">Belongs to the type-I restriction system S methylase family.</text>
</comment>
<dbReference type="InterPro" id="IPR051212">
    <property type="entry name" value="Type-I_RE_S_subunit"/>
</dbReference>
<evidence type="ECO:0000256" key="3">
    <source>
        <dbReference type="ARBA" id="ARBA00023125"/>
    </source>
</evidence>
<keyword evidence="2" id="KW-0680">Restriction system</keyword>
<evidence type="ECO:0000259" key="5">
    <source>
        <dbReference type="Pfam" id="PF01420"/>
    </source>
</evidence>
<protein>
    <submittedName>
        <fullName evidence="6">Restriction modification system DNA specificity domain</fullName>
    </submittedName>
</protein>
<evidence type="ECO:0000256" key="2">
    <source>
        <dbReference type="ARBA" id="ARBA00022747"/>
    </source>
</evidence>
<dbReference type="REBASE" id="14871">
    <property type="entry name" value="S.MspJORF2227P"/>
</dbReference>
<keyword evidence="3" id="KW-0238">DNA-binding</keyword>
<comment type="subunit">
    <text evidence="4">The methyltransferase is composed of M and S polypeptides.</text>
</comment>
<dbReference type="AlphaFoldDB" id="A0A5Q5CFC4"/>
<dbReference type="KEGG" id="mjl:Mjls_2226"/>
<evidence type="ECO:0000256" key="4">
    <source>
        <dbReference type="ARBA" id="ARBA00038652"/>
    </source>
</evidence>
<gene>
    <name evidence="6" type="ordered locus">Mjls_2226</name>
</gene>
<dbReference type="Pfam" id="PF01420">
    <property type="entry name" value="Methylase_S"/>
    <property type="match status" value="2"/>
</dbReference>
<evidence type="ECO:0000256" key="1">
    <source>
        <dbReference type="ARBA" id="ARBA00010923"/>
    </source>
</evidence>
<dbReference type="CDD" id="cd17253">
    <property type="entry name" value="RMtype1_S_Eco933I-TRD2-CR2_like"/>
    <property type="match status" value="1"/>
</dbReference>
<accession>A0A5Q5CFC4</accession>
<reference evidence="6" key="1">
    <citation type="submission" date="2007-02" db="EMBL/GenBank/DDBJ databases">
        <title>Complete sequence of Mycobacterium sp. JLS.</title>
        <authorList>
            <consortium name="US DOE Joint Genome Institute"/>
            <person name="Copeland A."/>
            <person name="Lucas S."/>
            <person name="Lapidus A."/>
            <person name="Barry K."/>
            <person name="Detter J.C."/>
            <person name="Glavina del Rio T."/>
            <person name="Hammon N."/>
            <person name="Israni S."/>
            <person name="Dalin E."/>
            <person name="Tice H."/>
            <person name="Pitluck S."/>
            <person name="Chain P."/>
            <person name="Malfatti S."/>
            <person name="Shin M."/>
            <person name="Vergez L."/>
            <person name="Schmutz J."/>
            <person name="Larimer F."/>
            <person name="Land M."/>
            <person name="Hauser L."/>
            <person name="Kyrpides N."/>
            <person name="Mikhailova N."/>
            <person name="Miller C.D."/>
            <person name="Anderson A.J."/>
            <person name="Sims R.C."/>
            <person name="Richardson P."/>
        </authorList>
    </citation>
    <scope>NUCLEOTIDE SEQUENCE [LARGE SCALE GENOMIC DNA]</scope>
    <source>
        <strain evidence="6">JLS</strain>
    </source>
</reference>
<sequence>MSWPSYPRYNDSGVEWLGRVPSGWAVSPLKNVATVFPSSVDKHSHDNEIPVQLCNYTDVYKNERISGALDFMKATATPEEIKKFTLKQGDTIITKDSETADDIGISAYVEETLPDVLCGYHLSVVRPLPGLDGRFVKRLFDSHYLKASMEVSANGLTRVGLGQYAIDNLNIPLPPPDEQLQIADFLEAETAKIDALIAKQEHLIATLREDRTATITHAVTKGLDPTVDMVQPHNSELPACPKHWTLLISLKRLAEVQTGLTLGKSVDPAEAVDVPYLRVANVQTSGVNLDEVKTVAVHRSELKRYLLRDGDVLMTEGGDIDKLGRGCVWSGEIAPCIHQNHVFAVRCSDALSGDFLVYLLDTAVARNYFFMTAKKTTNLASTNSTTLGAFTFSLPPRAEQDEIVDHLNERCAGLDALIAKANAVITVLREYRAALITDAVTGKIDVRGAVA</sequence>
<organism evidence="6">
    <name type="scientific">Mycobacterium sp. (strain JLS)</name>
    <dbReference type="NCBI Taxonomy" id="164757"/>
    <lineage>
        <taxon>Bacteria</taxon>
        <taxon>Bacillati</taxon>
        <taxon>Actinomycetota</taxon>
        <taxon>Actinomycetes</taxon>
        <taxon>Mycobacteriales</taxon>
        <taxon>Mycobacteriaceae</taxon>
        <taxon>Mycobacterium</taxon>
    </lineage>
</organism>